<gene>
    <name evidence="1" type="ORF">ES319_D07G187900v1</name>
</gene>
<dbReference type="OrthoDB" id="1746771at2759"/>
<organism evidence="1 2">
    <name type="scientific">Gossypium barbadense</name>
    <name type="common">Sea Island cotton</name>
    <name type="synonym">Hibiscus barbadensis</name>
    <dbReference type="NCBI Taxonomy" id="3634"/>
    <lineage>
        <taxon>Eukaryota</taxon>
        <taxon>Viridiplantae</taxon>
        <taxon>Streptophyta</taxon>
        <taxon>Embryophyta</taxon>
        <taxon>Tracheophyta</taxon>
        <taxon>Spermatophyta</taxon>
        <taxon>Magnoliopsida</taxon>
        <taxon>eudicotyledons</taxon>
        <taxon>Gunneridae</taxon>
        <taxon>Pentapetalae</taxon>
        <taxon>rosids</taxon>
        <taxon>malvids</taxon>
        <taxon>Malvales</taxon>
        <taxon>Malvaceae</taxon>
        <taxon>Malvoideae</taxon>
        <taxon>Gossypium</taxon>
    </lineage>
</organism>
<reference evidence="2" key="1">
    <citation type="journal article" date="2020" name="Nat. Genet.">
        <title>Genomic diversifications of five Gossypium allopolyploid species and their impact on cotton improvement.</title>
        <authorList>
            <person name="Chen Z.J."/>
            <person name="Sreedasyam A."/>
            <person name="Ando A."/>
            <person name="Song Q."/>
            <person name="De Santiago L.M."/>
            <person name="Hulse-Kemp A.M."/>
            <person name="Ding M."/>
            <person name="Ye W."/>
            <person name="Kirkbride R.C."/>
            <person name="Jenkins J."/>
            <person name="Plott C."/>
            <person name="Lovell J."/>
            <person name="Lin Y.M."/>
            <person name="Vaughn R."/>
            <person name="Liu B."/>
            <person name="Simpson S."/>
            <person name="Scheffler B.E."/>
            <person name="Wen L."/>
            <person name="Saski C.A."/>
            <person name="Grover C.E."/>
            <person name="Hu G."/>
            <person name="Conover J.L."/>
            <person name="Carlson J.W."/>
            <person name="Shu S."/>
            <person name="Boston L.B."/>
            <person name="Williams M."/>
            <person name="Peterson D.G."/>
            <person name="McGee K."/>
            <person name="Jones D.C."/>
            <person name="Wendel J.F."/>
            <person name="Stelly D.M."/>
            <person name="Grimwood J."/>
            <person name="Schmutz J."/>
        </authorList>
    </citation>
    <scope>NUCLEOTIDE SEQUENCE [LARGE SCALE GENOMIC DNA]</scope>
    <source>
        <strain evidence="2">cv. 3-79</strain>
    </source>
</reference>
<name>A0A5J5QU87_GOSBA</name>
<keyword evidence="2" id="KW-1185">Reference proteome</keyword>
<dbReference type="EMBL" id="CM018221">
    <property type="protein sequence ID" value="KAB2022133.1"/>
    <property type="molecule type" value="Genomic_DNA"/>
</dbReference>
<accession>A0A5J5QU87</accession>
<sequence>MFNTTCPGNDQKDETHFHAAVSCIAGSLKTQIISRSYDQFASLTLRSRGKKLKLMK</sequence>
<proteinExistence type="predicted"/>
<evidence type="ECO:0000313" key="1">
    <source>
        <dbReference type="EMBL" id="KAB2022133.1"/>
    </source>
</evidence>
<dbReference type="Proteomes" id="UP000327439">
    <property type="component" value="Chromosome D07"/>
</dbReference>
<protein>
    <submittedName>
        <fullName evidence="1">Uncharacterized protein</fullName>
    </submittedName>
</protein>
<evidence type="ECO:0000313" key="2">
    <source>
        <dbReference type="Proteomes" id="UP000327439"/>
    </source>
</evidence>
<dbReference type="AlphaFoldDB" id="A0A5J5QU87"/>